<reference evidence="1" key="1">
    <citation type="submission" date="2021-06" db="EMBL/GenBank/DDBJ databases">
        <title>Sequencing of actinobacteria type strains.</title>
        <authorList>
            <person name="Nguyen G.-S."/>
            <person name="Wentzel A."/>
        </authorList>
    </citation>
    <scope>NUCLEOTIDE SEQUENCE</scope>
    <source>
        <strain evidence="1">P38-E01</strain>
    </source>
</reference>
<sequence length="118" mass="12757">MSGWDEQTSSAVRPYVITGGRAGTKGEVLPWESLVTASEVPPPPTLQPEYRRILRHCQGMLSVAEVSAHLGQPPSVVQVLLADLVEWGLALVRPPAAPTARNDVVLLRKVLDGLESRL</sequence>
<dbReference type="RefSeq" id="WP_211041208.1">
    <property type="nucleotide sequence ID" value="NZ_JAELVF020000001.1"/>
</dbReference>
<name>A0A949N2M1_9ACTN</name>
<dbReference type="AlphaFoldDB" id="A0A949N2M1"/>
<evidence type="ECO:0000313" key="2">
    <source>
        <dbReference type="Proteomes" id="UP000694501"/>
    </source>
</evidence>
<dbReference type="PANTHER" id="PTHR36221:SF1">
    <property type="entry name" value="DUF742 DOMAIN-CONTAINING PROTEIN"/>
    <property type="match status" value="1"/>
</dbReference>
<dbReference type="Pfam" id="PF05331">
    <property type="entry name" value="DUF742"/>
    <property type="match status" value="1"/>
</dbReference>
<protein>
    <submittedName>
        <fullName evidence="1">DUF742 domain-containing protein</fullName>
    </submittedName>
</protein>
<dbReference type="Proteomes" id="UP000694501">
    <property type="component" value="Unassembled WGS sequence"/>
</dbReference>
<dbReference type="EMBL" id="JAELVF020000001">
    <property type="protein sequence ID" value="MBU7599075.1"/>
    <property type="molecule type" value="Genomic_DNA"/>
</dbReference>
<gene>
    <name evidence="1" type="ORF">JGS22_016030</name>
</gene>
<dbReference type="InterPro" id="IPR007995">
    <property type="entry name" value="DUF742"/>
</dbReference>
<organism evidence="1 2">
    <name type="scientific">Streptomyces tardus</name>
    <dbReference type="NCBI Taxonomy" id="2780544"/>
    <lineage>
        <taxon>Bacteria</taxon>
        <taxon>Bacillati</taxon>
        <taxon>Actinomycetota</taxon>
        <taxon>Actinomycetes</taxon>
        <taxon>Kitasatosporales</taxon>
        <taxon>Streptomycetaceae</taxon>
        <taxon>Streptomyces</taxon>
    </lineage>
</organism>
<comment type="caution">
    <text evidence="1">The sequence shown here is derived from an EMBL/GenBank/DDBJ whole genome shotgun (WGS) entry which is preliminary data.</text>
</comment>
<dbReference type="PANTHER" id="PTHR36221">
    <property type="entry name" value="DUF742 DOMAIN-CONTAINING PROTEIN"/>
    <property type="match status" value="1"/>
</dbReference>
<proteinExistence type="predicted"/>
<accession>A0A949N2M1</accession>
<evidence type="ECO:0000313" key="1">
    <source>
        <dbReference type="EMBL" id="MBU7599075.1"/>
    </source>
</evidence>
<keyword evidence="2" id="KW-1185">Reference proteome</keyword>